<keyword evidence="1" id="KW-1133">Transmembrane helix</keyword>
<dbReference type="Proteomes" id="UP000318053">
    <property type="component" value="Unassembled WGS sequence"/>
</dbReference>
<dbReference type="RefSeq" id="WP_186774789.1">
    <property type="nucleotide sequence ID" value="NZ_SJPK01000003.1"/>
</dbReference>
<dbReference type="AlphaFoldDB" id="A0A5C5YDP3"/>
<proteinExistence type="predicted"/>
<accession>A0A5C5YDP3</accession>
<evidence type="ECO:0000313" key="2">
    <source>
        <dbReference type="EMBL" id="TWT72923.1"/>
    </source>
</evidence>
<gene>
    <name evidence="2" type="ORF">CA85_13840</name>
</gene>
<protein>
    <submittedName>
        <fullName evidence="2">Uncharacterized protein</fullName>
    </submittedName>
</protein>
<keyword evidence="3" id="KW-1185">Reference proteome</keyword>
<reference evidence="2 3" key="1">
    <citation type="submission" date="2019-02" db="EMBL/GenBank/DDBJ databases">
        <title>Deep-cultivation of Planctomycetes and their phenomic and genomic characterization uncovers novel biology.</title>
        <authorList>
            <person name="Wiegand S."/>
            <person name="Jogler M."/>
            <person name="Boedeker C."/>
            <person name="Pinto D."/>
            <person name="Vollmers J."/>
            <person name="Rivas-Marin E."/>
            <person name="Kohn T."/>
            <person name="Peeters S.H."/>
            <person name="Heuer A."/>
            <person name="Rast P."/>
            <person name="Oberbeckmann S."/>
            <person name="Bunk B."/>
            <person name="Jeske O."/>
            <person name="Meyerdierks A."/>
            <person name="Storesund J.E."/>
            <person name="Kallscheuer N."/>
            <person name="Luecker S."/>
            <person name="Lage O.M."/>
            <person name="Pohl T."/>
            <person name="Merkel B.J."/>
            <person name="Hornburger P."/>
            <person name="Mueller R.-W."/>
            <person name="Bruemmer F."/>
            <person name="Labrenz M."/>
            <person name="Spormann A.M."/>
            <person name="Op Den Camp H."/>
            <person name="Overmann J."/>
            <person name="Amann R."/>
            <person name="Jetten M.S.M."/>
            <person name="Mascher T."/>
            <person name="Medema M.H."/>
            <person name="Devos D.P."/>
            <person name="Kaster A.-K."/>
            <person name="Ovreas L."/>
            <person name="Rohde M."/>
            <person name="Galperin M.Y."/>
            <person name="Jogler C."/>
        </authorList>
    </citation>
    <scope>NUCLEOTIDE SEQUENCE [LARGE SCALE GENOMIC DNA]</scope>
    <source>
        <strain evidence="2 3">CA85</strain>
    </source>
</reference>
<evidence type="ECO:0000256" key="1">
    <source>
        <dbReference type="SAM" id="Phobius"/>
    </source>
</evidence>
<name>A0A5C5YDP3_9BACT</name>
<dbReference type="EMBL" id="SJPK01000003">
    <property type="protein sequence ID" value="TWT72923.1"/>
    <property type="molecule type" value="Genomic_DNA"/>
</dbReference>
<organism evidence="2 3">
    <name type="scientific">Allorhodopirellula solitaria</name>
    <dbReference type="NCBI Taxonomy" id="2527987"/>
    <lineage>
        <taxon>Bacteria</taxon>
        <taxon>Pseudomonadati</taxon>
        <taxon>Planctomycetota</taxon>
        <taxon>Planctomycetia</taxon>
        <taxon>Pirellulales</taxon>
        <taxon>Pirellulaceae</taxon>
        <taxon>Allorhodopirellula</taxon>
    </lineage>
</organism>
<feature type="transmembrane region" description="Helical" evidence="1">
    <location>
        <begin position="37"/>
        <end position="56"/>
    </location>
</feature>
<sequence>MTQDWQDTDEWDDDDYDEFIQREFPERGDPSHGLPAIWKWTAWILLLVTILFWALLG</sequence>
<evidence type="ECO:0000313" key="3">
    <source>
        <dbReference type="Proteomes" id="UP000318053"/>
    </source>
</evidence>
<keyword evidence="1" id="KW-0472">Membrane</keyword>
<comment type="caution">
    <text evidence="2">The sequence shown here is derived from an EMBL/GenBank/DDBJ whole genome shotgun (WGS) entry which is preliminary data.</text>
</comment>
<keyword evidence="1" id="KW-0812">Transmembrane</keyword>